<name>A0ABN8QIB7_9CNID</name>
<comment type="caution">
    <text evidence="2">The sequence shown here is derived from an EMBL/GenBank/DDBJ whole genome shotgun (WGS) entry which is preliminary data.</text>
</comment>
<evidence type="ECO:0000313" key="3">
    <source>
        <dbReference type="Proteomes" id="UP001159405"/>
    </source>
</evidence>
<feature type="region of interest" description="Disordered" evidence="1">
    <location>
        <begin position="107"/>
        <end position="132"/>
    </location>
</feature>
<gene>
    <name evidence="2" type="ORF">PLOB_00006936</name>
</gene>
<proteinExistence type="predicted"/>
<evidence type="ECO:0000313" key="2">
    <source>
        <dbReference type="EMBL" id="CAH3164990.1"/>
    </source>
</evidence>
<evidence type="ECO:0000256" key="1">
    <source>
        <dbReference type="SAM" id="MobiDB-lite"/>
    </source>
</evidence>
<dbReference type="Proteomes" id="UP001159405">
    <property type="component" value="Unassembled WGS sequence"/>
</dbReference>
<protein>
    <submittedName>
        <fullName evidence="2">Uncharacterized protein</fullName>
    </submittedName>
</protein>
<organism evidence="2 3">
    <name type="scientific">Porites lobata</name>
    <dbReference type="NCBI Taxonomy" id="104759"/>
    <lineage>
        <taxon>Eukaryota</taxon>
        <taxon>Metazoa</taxon>
        <taxon>Cnidaria</taxon>
        <taxon>Anthozoa</taxon>
        <taxon>Hexacorallia</taxon>
        <taxon>Scleractinia</taxon>
        <taxon>Fungiina</taxon>
        <taxon>Poritidae</taxon>
        <taxon>Porites</taxon>
    </lineage>
</organism>
<accession>A0ABN8QIB7</accession>
<dbReference type="PANTHER" id="PTHR47018">
    <property type="entry name" value="CXC DOMAIN-CONTAINING PROTEIN-RELATED"/>
    <property type="match status" value="1"/>
</dbReference>
<sequence length="426" mass="47825">MELQSAARLPLDNNPVDLPGEVDWSKCIICQENKLPKKTFPLSKGSAAGVSRILYCAEIREKYGDDKQKNYSSIVDNLKTKEENQDVVWHRYCYSDFTSEGHIKRVLKKQESESKPDGKDAPANEPSRRSSDVDLDAELLSWLYRVAVKVHHDIKISPNHDCIGKISKAIAEEIVPESLFMLISLLCSGYQEEFQESHDDVKTGILSICQDIIFLSSRGHKLTPKHVGIGLTVHQATRSKQLVQLLHAAGHSVNYETVLRMDNTIANDVLERYRESGNVFVPRNFTGTTDPAGYTRFAVDNIDINEETLNGMSTFHATQVAAFRRKEEGESAMDIELSPKSERRLDVQVPSELPELADLSLDNKKPEPELQTTVVSEWYTPDSSLIDECYKKDLAWILGWFQPAFVDCKTTSHSGGSTSHCECSSS</sequence>
<reference evidence="2 3" key="1">
    <citation type="submission" date="2022-05" db="EMBL/GenBank/DDBJ databases">
        <authorList>
            <consortium name="Genoscope - CEA"/>
            <person name="William W."/>
        </authorList>
    </citation>
    <scope>NUCLEOTIDE SEQUENCE [LARGE SCALE GENOMIC DNA]</scope>
</reference>
<keyword evidence="3" id="KW-1185">Reference proteome</keyword>
<dbReference type="EMBL" id="CALNXK010000131">
    <property type="protein sequence ID" value="CAH3164990.1"/>
    <property type="molecule type" value="Genomic_DNA"/>
</dbReference>